<keyword evidence="1" id="KW-0472">Membrane</keyword>
<feature type="domain" description="Glycosyltransferase 2-like" evidence="2">
    <location>
        <begin position="21"/>
        <end position="138"/>
    </location>
</feature>
<dbReference type="InterPro" id="IPR050256">
    <property type="entry name" value="Glycosyltransferase_2"/>
</dbReference>
<dbReference type="GO" id="GO:0016740">
    <property type="term" value="F:transferase activity"/>
    <property type="evidence" value="ECO:0007669"/>
    <property type="project" value="UniProtKB-KW"/>
</dbReference>
<name>A0A5P9NEY6_9GAMM</name>
<keyword evidence="1" id="KW-0812">Transmembrane</keyword>
<dbReference type="PANTHER" id="PTHR48090:SF7">
    <property type="entry name" value="RFBJ PROTEIN"/>
    <property type="match status" value="1"/>
</dbReference>
<dbReference type="CDD" id="cd04179">
    <property type="entry name" value="DPM_DPG-synthase_like"/>
    <property type="match status" value="1"/>
</dbReference>
<dbReference type="Gene3D" id="3.90.550.10">
    <property type="entry name" value="Spore Coat Polysaccharide Biosynthesis Protein SpsA, Chain A"/>
    <property type="match status" value="1"/>
</dbReference>
<gene>
    <name evidence="3" type="ORF">EY643_00890</name>
</gene>
<keyword evidence="4" id="KW-1185">Reference proteome</keyword>
<keyword evidence="3" id="KW-0808">Transferase</keyword>
<evidence type="ECO:0000256" key="1">
    <source>
        <dbReference type="SAM" id="Phobius"/>
    </source>
</evidence>
<organism evidence="3 4">
    <name type="scientific">Halioglobus maricola</name>
    <dbReference type="NCBI Taxonomy" id="2601894"/>
    <lineage>
        <taxon>Bacteria</taxon>
        <taxon>Pseudomonadati</taxon>
        <taxon>Pseudomonadota</taxon>
        <taxon>Gammaproteobacteria</taxon>
        <taxon>Cellvibrionales</taxon>
        <taxon>Halieaceae</taxon>
        <taxon>Halioglobus</taxon>
    </lineage>
</organism>
<dbReference type="OrthoDB" id="9811884at2"/>
<accession>A0A5P9NEY6</accession>
<proteinExistence type="predicted"/>
<dbReference type="KEGG" id="halc:EY643_00890"/>
<sequence>MSTAARNSGGFTEVDTDSVLLVIPAHNEQANIGIVLEDIRACFPARVVVVDDASQDATADIARAAGVQVIPLASQLGAWGAIQAGLRYAKRHGYEYVVTMDADAQHEARWIPALLEPLLMAEADVAVGAYTLRGSILRKIAWYCIRKVSGLSLDDITSGFRAYNRASIEALAGWRASAYEYQDVGVLMLLAGRNLKVLDVPVSMKQRAYGKSRIFHSWLAVAYYMFHTLLLGFSKRKLLWSRRPVKPEYDL</sequence>
<reference evidence="3 4" key="1">
    <citation type="submission" date="2019-02" db="EMBL/GenBank/DDBJ databases">
        <authorList>
            <person name="Li S.-H."/>
        </authorList>
    </citation>
    <scope>NUCLEOTIDE SEQUENCE [LARGE SCALE GENOMIC DNA]</scope>
    <source>
        <strain evidence="3 4">IMCC14385</strain>
    </source>
</reference>
<evidence type="ECO:0000313" key="4">
    <source>
        <dbReference type="Proteomes" id="UP000326287"/>
    </source>
</evidence>
<evidence type="ECO:0000313" key="3">
    <source>
        <dbReference type="EMBL" id="QFU74317.1"/>
    </source>
</evidence>
<dbReference type="RefSeq" id="WP_152660428.1">
    <property type="nucleotide sequence ID" value="NZ_CP036422.1"/>
</dbReference>
<dbReference type="InterPro" id="IPR001173">
    <property type="entry name" value="Glyco_trans_2-like"/>
</dbReference>
<evidence type="ECO:0000259" key="2">
    <source>
        <dbReference type="Pfam" id="PF00535"/>
    </source>
</evidence>
<protein>
    <submittedName>
        <fullName evidence="3">Glycosyltransferase family 2 protein</fullName>
    </submittedName>
</protein>
<dbReference type="PANTHER" id="PTHR48090">
    <property type="entry name" value="UNDECAPRENYL-PHOSPHATE 4-DEOXY-4-FORMAMIDO-L-ARABINOSE TRANSFERASE-RELATED"/>
    <property type="match status" value="1"/>
</dbReference>
<dbReference type="EMBL" id="CP036422">
    <property type="protein sequence ID" value="QFU74317.1"/>
    <property type="molecule type" value="Genomic_DNA"/>
</dbReference>
<dbReference type="Pfam" id="PF00535">
    <property type="entry name" value="Glycos_transf_2"/>
    <property type="match status" value="1"/>
</dbReference>
<keyword evidence="1" id="KW-1133">Transmembrane helix</keyword>
<dbReference type="InterPro" id="IPR029044">
    <property type="entry name" value="Nucleotide-diphossugar_trans"/>
</dbReference>
<dbReference type="Proteomes" id="UP000326287">
    <property type="component" value="Chromosome"/>
</dbReference>
<dbReference type="SUPFAM" id="SSF53448">
    <property type="entry name" value="Nucleotide-diphospho-sugar transferases"/>
    <property type="match status" value="1"/>
</dbReference>
<feature type="transmembrane region" description="Helical" evidence="1">
    <location>
        <begin position="214"/>
        <end position="233"/>
    </location>
</feature>
<dbReference type="AlphaFoldDB" id="A0A5P9NEY6"/>